<keyword evidence="2 5" id="KW-0732">Signal</keyword>
<keyword evidence="4" id="KW-0326">Glycosidase</keyword>
<protein>
    <submittedName>
        <fullName evidence="8">Glycoside hydrolase family 30 protein</fullName>
    </submittedName>
</protein>
<keyword evidence="9" id="KW-1185">Reference proteome</keyword>
<keyword evidence="3 4" id="KW-0378">Hydrolase</keyword>
<reference evidence="9" key="1">
    <citation type="journal article" date="2012" name="PLoS Genet.">
        <title>The genomes of the fungal plant pathogens Cladosporium fulvum and Dothistroma septosporum reveal adaptation to different hosts and lifestyles but also signatures of common ancestry.</title>
        <authorList>
            <person name="de Wit P.J.G.M."/>
            <person name="van der Burgt A."/>
            <person name="Oekmen B."/>
            <person name="Stergiopoulos I."/>
            <person name="Abd-Elsalam K.A."/>
            <person name="Aerts A.L."/>
            <person name="Bahkali A.H."/>
            <person name="Beenen H.G."/>
            <person name="Chettri P."/>
            <person name="Cox M.P."/>
            <person name="Datema E."/>
            <person name="de Vries R.P."/>
            <person name="Dhillon B."/>
            <person name="Ganley A.R."/>
            <person name="Griffiths S.A."/>
            <person name="Guo Y."/>
            <person name="Hamelin R.C."/>
            <person name="Henrissat B."/>
            <person name="Kabir M.S."/>
            <person name="Jashni M.K."/>
            <person name="Kema G."/>
            <person name="Klaubauf S."/>
            <person name="Lapidus A."/>
            <person name="Levasseur A."/>
            <person name="Lindquist E."/>
            <person name="Mehrabi R."/>
            <person name="Ohm R.A."/>
            <person name="Owen T.J."/>
            <person name="Salamov A."/>
            <person name="Schwelm A."/>
            <person name="Schijlen E."/>
            <person name="Sun H."/>
            <person name="van den Burg H.A."/>
            <person name="van Ham R.C.H.J."/>
            <person name="Zhang S."/>
            <person name="Goodwin S.B."/>
            <person name="Grigoriev I.V."/>
            <person name="Collemare J."/>
            <person name="Bradshaw R.E."/>
        </authorList>
    </citation>
    <scope>NUCLEOTIDE SEQUENCE [LARGE SCALE GENOMIC DNA]</scope>
    <source>
        <strain evidence="9">NZE10 / CBS 128990</strain>
    </source>
</reference>
<gene>
    <name evidence="8" type="ORF">DOTSEDRAFT_87570</name>
</gene>
<reference evidence="8 9" key="2">
    <citation type="journal article" date="2012" name="PLoS Pathog.">
        <title>Diverse lifestyles and strategies of plant pathogenesis encoded in the genomes of eighteen Dothideomycetes fungi.</title>
        <authorList>
            <person name="Ohm R.A."/>
            <person name="Feau N."/>
            <person name="Henrissat B."/>
            <person name="Schoch C.L."/>
            <person name="Horwitz B.A."/>
            <person name="Barry K.W."/>
            <person name="Condon B.J."/>
            <person name="Copeland A.C."/>
            <person name="Dhillon B."/>
            <person name="Glaser F."/>
            <person name="Hesse C.N."/>
            <person name="Kosti I."/>
            <person name="LaButti K."/>
            <person name="Lindquist E.A."/>
            <person name="Lucas S."/>
            <person name="Salamov A.A."/>
            <person name="Bradshaw R.E."/>
            <person name="Ciuffetti L."/>
            <person name="Hamelin R.C."/>
            <person name="Kema G.H.J."/>
            <person name="Lawrence C."/>
            <person name="Scott J.A."/>
            <person name="Spatafora J.W."/>
            <person name="Turgeon B.G."/>
            <person name="de Wit P.J.G.M."/>
            <person name="Zhong S."/>
            <person name="Goodwin S.B."/>
            <person name="Grigoriev I.V."/>
        </authorList>
    </citation>
    <scope>NUCLEOTIDE SEQUENCE [LARGE SCALE GENOMIC DNA]</scope>
    <source>
        <strain evidence="9">NZE10 / CBS 128990</strain>
    </source>
</reference>
<dbReference type="Gene3D" id="3.20.20.80">
    <property type="entry name" value="Glycosidases"/>
    <property type="match status" value="1"/>
</dbReference>
<evidence type="ECO:0000256" key="3">
    <source>
        <dbReference type="ARBA" id="ARBA00022801"/>
    </source>
</evidence>
<dbReference type="PANTHER" id="PTHR11069:SF23">
    <property type="entry name" value="LYSOSOMAL ACID GLUCOSYLCERAMIDASE"/>
    <property type="match status" value="1"/>
</dbReference>
<evidence type="ECO:0000259" key="7">
    <source>
        <dbReference type="Pfam" id="PF17189"/>
    </source>
</evidence>
<dbReference type="EMBL" id="KB446538">
    <property type="protein sequence ID" value="EME45139.1"/>
    <property type="molecule type" value="Genomic_DNA"/>
</dbReference>
<evidence type="ECO:0000256" key="2">
    <source>
        <dbReference type="ARBA" id="ARBA00022729"/>
    </source>
</evidence>
<dbReference type="OMA" id="NEPLNRG"/>
<feature type="domain" description="Glycosyl hydrolase family 30 TIM-barrel" evidence="6">
    <location>
        <begin position="63"/>
        <end position="399"/>
    </location>
</feature>
<dbReference type="STRING" id="675120.N1PRV3"/>
<dbReference type="Pfam" id="PF02055">
    <property type="entry name" value="Glyco_hydro_30"/>
    <property type="match status" value="1"/>
</dbReference>
<feature type="domain" description="Glycosyl hydrolase family 30 beta sandwich" evidence="7">
    <location>
        <begin position="409"/>
        <end position="468"/>
    </location>
</feature>
<dbReference type="eggNOG" id="KOG2566">
    <property type="taxonomic scope" value="Eukaryota"/>
</dbReference>
<dbReference type="HOGENOM" id="CLU_014379_3_1_1"/>
<dbReference type="InterPro" id="IPR013780">
    <property type="entry name" value="Glyco_hydro_b"/>
</dbReference>
<dbReference type="OrthoDB" id="2160638at2759"/>
<evidence type="ECO:0000256" key="4">
    <source>
        <dbReference type="RuleBase" id="RU361188"/>
    </source>
</evidence>
<feature type="chain" id="PRO_5004110098" evidence="5">
    <location>
        <begin position="17"/>
        <end position="474"/>
    </location>
</feature>
<feature type="signal peptide" evidence="5">
    <location>
        <begin position="1"/>
        <end position="16"/>
    </location>
</feature>
<accession>N1PRV3</accession>
<dbReference type="GO" id="GO:0006680">
    <property type="term" value="P:glucosylceramide catabolic process"/>
    <property type="evidence" value="ECO:0007669"/>
    <property type="project" value="TreeGrafter"/>
</dbReference>
<comment type="similarity">
    <text evidence="1 4">Belongs to the glycosyl hydrolase 30 family.</text>
</comment>
<organism evidence="8 9">
    <name type="scientific">Dothistroma septosporum (strain NZE10 / CBS 128990)</name>
    <name type="common">Red band needle blight fungus</name>
    <name type="synonym">Mycosphaerella pini</name>
    <dbReference type="NCBI Taxonomy" id="675120"/>
    <lineage>
        <taxon>Eukaryota</taxon>
        <taxon>Fungi</taxon>
        <taxon>Dikarya</taxon>
        <taxon>Ascomycota</taxon>
        <taxon>Pezizomycotina</taxon>
        <taxon>Dothideomycetes</taxon>
        <taxon>Dothideomycetidae</taxon>
        <taxon>Mycosphaerellales</taxon>
        <taxon>Mycosphaerellaceae</taxon>
        <taxon>Dothistroma</taxon>
    </lineage>
</organism>
<dbReference type="InterPro" id="IPR033452">
    <property type="entry name" value="GH30_C"/>
</dbReference>
<dbReference type="Proteomes" id="UP000016933">
    <property type="component" value="Unassembled WGS sequence"/>
</dbReference>
<sequence>MLHSILFCVAASTATAICSNCNGTYKLSSIAAPKSGTPGAQPSGTTAWGLVLNETKAAYMQNITGFGAAVTDATVVNFNKMSSTQQTNFINAVMTSSGANFSLIRHTIGGSDMSATNYTYDDMPAGKTDTNLTSFSLGANGTAMAAMLANMNTAAPAMTLLGSSFSAPGWMKRNGVLTGNGTNNNLQDTYLNSTETDYSYAWAQYFVKYIQAYQKAGAPVSAVTIQNEPLYSTASYPSMYVYDYESSLLIKNRLAPAFSQAGITTQIWAYDHNTDHPEYPQTVLNDAGSIVNTVAWHCYSGGWNTLSQFKANNTNVIQYMTECWTPSTQPWYNAAAFTMGPLQNWASGAMAWTLASDASNGPHLYNGCTNCTGLITINADGSYTLNTAYYMMAQFSKYMPRNAVVLPVNGSGSDSLGETVQSVATINPDGTRSVVIMNTVQNDVWMTLNTTGGQQWSGVLPGQSTTTWVLPKAS</sequence>
<dbReference type="InterPro" id="IPR033453">
    <property type="entry name" value="Glyco_hydro_30_TIM-barrel"/>
</dbReference>
<evidence type="ECO:0000259" key="6">
    <source>
        <dbReference type="Pfam" id="PF02055"/>
    </source>
</evidence>
<evidence type="ECO:0000256" key="1">
    <source>
        <dbReference type="ARBA" id="ARBA00005382"/>
    </source>
</evidence>
<dbReference type="SUPFAM" id="SSF51445">
    <property type="entry name" value="(Trans)glycosidases"/>
    <property type="match status" value="1"/>
</dbReference>
<dbReference type="InterPro" id="IPR017853">
    <property type="entry name" value="GH"/>
</dbReference>
<dbReference type="GO" id="GO:0016020">
    <property type="term" value="C:membrane"/>
    <property type="evidence" value="ECO:0007669"/>
    <property type="project" value="GOC"/>
</dbReference>
<proteinExistence type="inferred from homology"/>
<evidence type="ECO:0000256" key="5">
    <source>
        <dbReference type="SAM" id="SignalP"/>
    </source>
</evidence>
<dbReference type="AlphaFoldDB" id="N1PRV3"/>
<evidence type="ECO:0000313" key="9">
    <source>
        <dbReference type="Proteomes" id="UP000016933"/>
    </source>
</evidence>
<dbReference type="PANTHER" id="PTHR11069">
    <property type="entry name" value="GLUCOSYLCERAMIDASE"/>
    <property type="match status" value="1"/>
</dbReference>
<dbReference type="Pfam" id="PF17189">
    <property type="entry name" value="Glyco_hydro_30C"/>
    <property type="match status" value="1"/>
</dbReference>
<dbReference type="InterPro" id="IPR001139">
    <property type="entry name" value="Glyco_hydro_30"/>
</dbReference>
<dbReference type="GO" id="GO:0004348">
    <property type="term" value="F:glucosylceramidase activity"/>
    <property type="evidence" value="ECO:0007669"/>
    <property type="project" value="InterPro"/>
</dbReference>
<dbReference type="PRINTS" id="PR00843">
    <property type="entry name" value="GLHYDRLASE30"/>
</dbReference>
<dbReference type="Gene3D" id="2.60.40.1180">
    <property type="entry name" value="Golgi alpha-mannosidase II"/>
    <property type="match status" value="1"/>
</dbReference>
<evidence type="ECO:0000313" key="8">
    <source>
        <dbReference type="EMBL" id="EME45139.1"/>
    </source>
</evidence>
<name>N1PRV3_DOTSN</name>